<feature type="transmembrane region" description="Helical" evidence="1">
    <location>
        <begin position="81"/>
        <end position="103"/>
    </location>
</feature>
<protein>
    <submittedName>
        <fullName evidence="3">TPM domain-containing protein</fullName>
    </submittedName>
</protein>
<evidence type="ECO:0000259" key="2">
    <source>
        <dbReference type="Pfam" id="PF04536"/>
    </source>
</evidence>
<evidence type="ECO:0000256" key="1">
    <source>
        <dbReference type="SAM" id="Phobius"/>
    </source>
</evidence>
<proteinExistence type="predicted"/>
<evidence type="ECO:0000313" key="4">
    <source>
        <dbReference type="Proteomes" id="UP001165565"/>
    </source>
</evidence>
<reference evidence="3" key="1">
    <citation type="submission" date="2022-06" db="EMBL/GenBank/DDBJ databases">
        <title>Sphingomonas sp. nov. isolated from rhizosphere soil of tomato.</title>
        <authorList>
            <person name="Dong H."/>
            <person name="Gao R."/>
        </authorList>
    </citation>
    <scope>NUCLEOTIDE SEQUENCE</scope>
    <source>
        <strain evidence="3">MMSM24</strain>
    </source>
</reference>
<dbReference type="PANTHER" id="PTHR30373">
    <property type="entry name" value="UPF0603 PROTEIN YGCG"/>
    <property type="match status" value="1"/>
</dbReference>
<accession>A0AA42CTS6</accession>
<comment type="caution">
    <text evidence="3">The sequence shown here is derived from an EMBL/GenBank/DDBJ whole genome shotgun (WGS) entry which is preliminary data.</text>
</comment>
<keyword evidence="4" id="KW-1185">Reference proteome</keyword>
<evidence type="ECO:0000313" key="3">
    <source>
        <dbReference type="EMBL" id="MCW6534693.1"/>
    </source>
</evidence>
<dbReference type="InterPro" id="IPR007621">
    <property type="entry name" value="TPM_dom"/>
</dbReference>
<dbReference type="Gene3D" id="3.10.310.50">
    <property type="match status" value="1"/>
</dbReference>
<name>A0AA42CTS6_9SPHN</name>
<feature type="transmembrane region" description="Helical" evidence="1">
    <location>
        <begin position="41"/>
        <end position="61"/>
    </location>
</feature>
<sequence length="222" mass="23930">MRMTAAERDSVTAAVTAAEAGTDGEIVTVVARSSDAYHDVALHWTMLAMLLAIALLAAFPLPIERLHQWLDPWAPAVPINAVLTIALFVLVIVFLVCRVVFAWRPLRLALTPRATKARRVRARALAIFRAAAEKRTIGATGVLLYLSLDEHRAEIIADAAIHDRVPDATWGAAMAALIGPLKQGRAAEGMAAAVTQIGLVLAEHFPRTPGDTNELPDRLITL</sequence>
<feature type="domain" description="TPM" evidence="2">
    <location>
        <begin position="122"/>
        <end position="198"/>
    </location>
</feature>
<dbReference type="Proteomes" id="UP001165565">
    <property type="component" value="Unassembled WGS sequence"/>
</dbReference>
<gene>
    <name evidence="3" type="ORF">NEE01_07815</name>
</gene>
<dbReference type="PANTHER" id="PTHR30373:SF8">
    <property type="entry name" value="BLL7265 PROTEIN"/>
    <property type="match status" value="1"/>
</dbReference>
<keyword evidence="1" id="KW-1133">Transmembrane helix</keyword>
<dbReference type="EMBL" id="JANFAV010000004">
    <property type="protein sequence ID" value="MCW6534693.1"/>
    <property type="molecule type" value="Genomic_DNA"/>
</dbReference>
<dbReference type="RefSeq" id="WP_265268535.1">
    <property type="nucleotide sequence ID" value="NZ_JANFAV010000004.1"/>
</dbReference>
<keyword evidence="1" id="KW-0812">Transmembrane</keyword>
<dbReference type="AlphaFoldDB" id="A0AA42CTS6"/>
<organism evidence="3 4">
    <name type="scientific">Sphingomonas lycopersici</name>
    <dbReference type="NCBI Taxonomy" id="2951807"/>
    <lineage>
        <taxon>Bacteria</taxon>
        <taxon>Pseudomonadati</taxon>
        <taxon>Pseudomonadota</taxon>
        <taxon>Alphaproteobacteria</taxon>
        <taxon>Sphingomonadales</taxon>
        <taxon>Sphingomonadaceae</taxon>
        <taxon>Sphingomonas</taxon>
    </lineage>
</organism>
<dbReference type="Pfam" id="PF04536">
    <property type="entry name" value="TPM_phosphatase"/>
    <property type="match status" value="1"/>
</dbReference>
<keyword evidence="1" id="KW-0472">Membrane</keyword>